<dbReference type="NCBIfam" id="TIGR00084">
    <property type="entry name" value="ruvA"/>
    <property type="match status" value="1"/>
</dbReference>
<comment type="subunit">
    <text evidence="6">Homotetramer. Forms an RuvA(8)-RuvB(12)-Holliday junction (HJ) complex. HJ DNA is sandwiched between 2 RuvA tetramers; dsDNA enters through RuvA and exits via RuvB. An RuvB hexamer assembles on each DNA strand where it exits the tetramer. Each RuvB hexamer is contacted by two RuvA subunits (via domain III) on 2 adjacent RuvB subunits; this complex drives branch migration. In the full resolvosome a probable DNA-RuvA(4)-RuvB(12)-RuvC(2) complex forms which resolves the HJ.</text>
</comment>
<dbReference type="RefSeq" id="WP_141443484.1">
    <property type="nucleotide sequence ID" value="NZ_CP038231.1"/>
</dbReference>
<keyword evidence="2 6" id="KW-0227">DNA damage</keyword>
<dbReference type="GO" id="GO:0006310">
    <property type="term" value="P:DNA recombination"/>
    <property type="evidence" value="ECO:0007669"/>
    <property type="project" value="UniProtKB-UniRule"/>
</dbReference>
<dbReference type="Pfam" id="PF07499">
    <property type="entry name" value="RuvA_C"/>
    <property type="match status" value="1"/>
</dbReference>
<dbReference type="Gene3D" id="1.10.150.20">
    <property type="entry name" value="5' to 3' exonuclease, C-terminal subdomain"/>
    <property type="match status" value="1"/>
</dbReference>
<comment type="domain">
    <text evidence="6">Has three domains with a flexible linker between the domains II and III and assumes an 'L' shape. Domain III is highly mobile and contacts RuvB.</text>
</comment>
<dbReference type="InterPro" id="IPR010994">
    <property type="entry name" value="RuvA_2-like"/>
</dbReference>
<evidence type="ECO:0000256" key="1">
    <source>
        <dbReference type="ARBA" id="ARBA00022490"/>
    </source>
</evidence>
<dbReference type="GO" id="GO:0006281">
    <property type="term" value="P:DNA repair"/>
    <property type="evidence" value="ECO:0007669"/>
    <property type="project" value="UniProtKB-UniRule"/>
</dbReference>
<dbReference type="GO" id="GO:0005737">
    <property type="term" value="C:cytoplasm"/>
    <property type="evidence" value="ECO:0007669"/>
    <property type="project" value="UniProtKB-SubCell"/>
</dbReference>
<dbReference type="EMBL" id="CP038231">
    <property type="protein sequence ID" value="QDH13776.1"/>
    <property type="molecule type" value="Genomic_DNA"/>
</dbReference>
<dbReference type="InterPro" id="IPR036267">
    <property type="entry name" value="RuvA_C_sf"/>
</dbReference>
<dbReference type="Pfam" id="PF01330">
    <property type="entry name" value="RuvA_N"/>
    <property type="match status" value="1"/>
</dbReference>
<dbReference type="AlphaFoldDB" id="A0A4Y6UBC9"/>
<dbReference type="InterPro" id="IPR011114">
    <property type="entry name" value="RuvA_C"/>
</dbReference>
<dbReference type="HAMAP" id="MF_00031">
    <property type="entry name" value="DNA_HJ_migration_RuvA"/>
    <property type="match status" value="1"/>
</dbReference>
<comment type="caution">
    <text evidence="6">Lacks conserved residue(s) required for the propagation of feature annotation.</text>
</comment>
<dbReference type="CDD" id="cd14332">
    <property type="entry name" value="UBA_RuvA_C"/>
    <property type="match status" value="1"/>
</dbReference>
<keyword evidence="10" id="KW-1185">Reference proteome</keyword>
<organism evidence="9 10">
    <name type="scientific">Formicincola oecophyllae</name>
    <dbReference type="NCBI Taxonomy" id="2558361"/>
    <lineage>
        <taxon>Bacteria</taxon>
        <taxon>Pseudomonadati</taxon>
        <taxon>Pseudomonadota</taxon>
        <taxon>Alphaproteobacteria</taxon>
        <taxon>Acetobacterales</taxon>
        <taxon>Acetobacteraceae</taxon>
        <taxon>Formicincola</taxon>
    </lineage>
</organism>
<evidence type="ECO:0000313" key="9">
    <source>
        <dbReference type="EMBL" id="QDH13776.1"/>
    </source>
</evidence>
<feature type="region of interest" description="Domain III" evidence="6">
    <location>
        <begin position="149"/>
        <end position="201"/>
    </location>
</feature>
<gene>
    <name evidence="6 9" type="primary">ruvA</name>
    <name evidence="9" type="ORF">E3E12_05770</name>
</gene>
<sequence length="201" mass="20578">MIGRLTGLVEEAGEHGCLIDVNGVGYNVMASSRTLAALSRPPKVARVLTEMVVREDAMQLYGFATAEERSLFRLLTTVQGVGARVALAILSLAPPSELAMAIAAGDKAMFTRAAGVGPKLAGRLVSELAGKVPDMPMAQSGVKVPSGAGGAGLLEDLTGALLSLGYTRSEAWPVASRVIGANPGAGLNQLVPLALRAMSTP</sequence>
<dbReference type="InterPro" id="IPR000085">
    <property type="entry name" value="RuvA"/>
</dbReference>
<dbReference type="GO" id="GO:0048476">
    <property type="term" value="C:Holliday junction resolvase complex"/>
    <property type="evidence" value="ECO:0007669"/>
    <property type="project" value="UniProtKB-UniRule"/>
</dbReference>
<dbReference type="InterPro" id="IPR012340">
    <property type="entry name" value="NA-bd_OB-fold"/>
</dbReference>
<evidence type="ECO:0000256" key="6">
    <source>
        <dbReference type="HAMAP-Rule" id="MF_00031"/>
    </source>
</evidence>
<evidence type="ECO:0000259" key="7">
    <source>
        <dbReference type="Pfam" id="PF01330"/>
    </source>
</evidence>
<evidence type="ECO:0000256" key="2">
    <source>
        <dbReference type="ARBA" id="ARBA00022763"/>
    </source>
</evidence>
<feature type="domain" description="DNA helicase Holliday junction RuvA type" evidence="7">
    <location>
        <begin position="1"/>
        <end position="62"/>
    </location>
</feature>
<evidence type="ECO:0000256" key="3">
    <source>
        <dbReference type="ARBA" id="ARBA00023125"/>
    </source>
</evidence>
<dbReference type="OrthoDB" id="5293449at2"/>
<comment type="subcellular location">
    <subcellularLocation>
        <location evidence="6">Cytoplasm</location>
    </subcellularLocation>
</comment>
<feature type="region of interest" description="Domain I" evidence="6">
    <location>
        <begin position="1"/>
        <end position="64"/>
    </location>
</feature>
<name>A0A4Y6UBC9_9PROT</name>
<accession>A0A4Y6UBC9</accession>
<dbReference type="GO" id="GO:0009378">
    <property type="term" value="F:four-way junction helicase activity"/>
    <property type="evidence" value="ECO:0007669"/>
    <property type="project" value="InterPro"/>
</dbReference>
<evidence type="ECO:0000256" key="5">
    <source>
        <dbReference type="ARBA" id="ARBA00023204"/>
    </source>
</evidence>
<dbReference type="Pfam" id="PF14520">
    <property type="entry name" value="HHH_5"/>
    <property type="match status" value="1"/>
</dbReference>
<dbReference type="SUPFAM" id="SSF50249">
    <property type="entry name" value="Nucleic acid-binding proteins"/>
    <property type="match status" value="1"/>
</dbReference>
<protein>
    <recommendedName>
        <fullName evidence="6">Holliday junction branch migration complex subunit RuvA</fullName>
    </recommendedName>
</protein>
<dbReference type="SUPFAM" id="SSF46929">
    <property type="entry name" value="DNA helicase RuvA subunit, C-terminal domain"/>
    <property type="match status" value="1"/>
</dbReference>
<keyword evidence="5 6" id="KW-0234">DNA repair</keyword>
<evidence type="ECO:0000259" key="8">
    <source>
        <dbReference type="Pfam" id="PF07499"/>
    </source>
</evidence>
<dbReference type="Gene3D" id="2.40.50.140">
    <property type="entry name" value="Nucleic acid-binding proteins"/>
    <property type="match status" value="1"/>
</dbReference>
<keyword evidence="4 6" id="KW-0233">DNA recombination</keyword>
<dbReference type="GO" id="GO:0005524">
    <property type="term" value="F:ATP binding"/>
    <property type="evidence" value="ECO:0007669"/>
    <property type="project" value="InterPro"/>
</dbReference>
<keyword evidence="3 6" id="KW-0238">DNA-binding</keyword>
<comment type="similarity">
    <text evidence="6">Belongs to the RuvA family.</text>
</comment>
<dbReference type="SUPFAM" id="SSF47781">
    <property type="entry name" value="RuvA domain 2-like"/>
    <property type="match status" value="1"/>
</dbReference>
<dbReference type="GO" id="GO:0009379">
    <property type="term" value="C:Holliday junction helicase complex"/>
    <property type="evidence" value="ECO:0007669"/>
    <property type="project" value="InterPro"/>
</dbReference>
<dbReference type="InterPro" id="IPR013849">
    <property type="entry name" value="DNA_helicase_Holl-junc_RuvA_I"/>
</dbReference>
<dbReference type="Gene3D" id="1.10.8.10">
    <property type="entry name" value="DNA helicase RuvA subunit, C-terminal domain"/>
    <property type="match status" value="1"/>
</dbReference>
<evidence type="ECO:0000313" key="10">
    <source>
        <dbReference type="Proteomes" id="UP000318709"/>
    </source>
</evidence>
<evidence type="ECO:0000256" key="4">
    <source>
        <dbReference type="ARBA" id="ARBA00023172"/>
    </source>
</evidence>
<dbReference type="Proteomes" id="UP000318709">
    <property type="component" value="Chromosome"/>
</dbReference>
<reference evidence="9 10" key="1">
    <citation type="submission" date="2019-03" db="EMBL/GenBank/DDBJ databases">
        <title>The complete genome sequence of Swingsia_sp. F3b2 LMG30590(T).</title>
        <authorList>
            <person name="Chua K.-O."/>
            <person name="Chan K.-G."/>
            <person name="See-Too W.-S."/>
        </authorList>
    </citation>
    <scope>NUCLEOTIDE SEQUENCE [LARGE SCALE GENOMIC DNA]</scope>
    <source>
        <strain evidence="9 10">F3b2</strain>
    </source>
</reference>
<keyword evidence="1 6" id="KW-0963">Cytoplasm</keyword>
<dbReference type="KEGG" id="swf:E3E12_05770"/>
<comment type="function">
    <text evidence="6">The RuvA-RuvB-RuvC complex processes Holliday junction (HJ) DNA during genetic recombination and DNA repair, while the RuvA-RuvB complex plays an important role in the rescue of blocked DNA replication forks via replication fork reversal (RFR). RuvA specifically binds to HJ cruciform DNA, conferring on it an open structure. The RuvB hexamer acts as an ATP-dependent pump, pulling dsDNA into and through the RuvAB complex. HJ branch migration allows RuvC to scan DNA until it finds its consensus sequence, where it cleaves and resolves the cruciform DNA.</text>
</comment>
<proteinExistence type="inferred from homology"/>
<feature type="domain" description="Holliday junction DNA helicase RuvA C-terminal" evidence="8">
    <location>
        <begin position="154"/>
        <end position="199"/>
    </location>
</feature>
<dbReference type="GO" id="GO:0000400">
    <property type="term" value="F:four-way junction DNA binding"/>
    <property type="evidence" value="ECO:0007669"/>
    <property type="project" value="UniProtKB-UniRule"/>
</dbReference>